<comment type="caution">
    <text evidence="2">The sequence shown here is derived from an EMBL/GenBank/DDBJ whole genome shotgun (WGS) entry which is preliminary data.</text>
</comment>
<keyword evidence="1" id="KW-0472">Membrane</keyword>
<keyword evidence="1" id="KW-0812">Transmembrane</keyword>
<dbReference type="Pfam" id="PF06993">
    <property type="entry name" value="DUF1304"/>
    <property type="match status" value="1"/>
</dbReference>
<feature type="transmembrane region" description="Helical" evidence="1">
    <location>
        <begin position="55"/>
        <end position="72"/>
    </location>
</feature>
<feature type="transmembrane region" description="Helical" evidence="1">
    <location>
        <begin position="79"/>
        <end position="99"/>
    </location>
</feature>
<accession>A0A8H9FX38</accession>
<evidence type="ECO:0000313" key="2">
    <source>
        <dbReference type="EMBL" id="GGB88010.1"/>
    </source>
</evidence>
<evidence type="ECO:0000256" key="1">
    <source>
        <dbReference type="SAM" id="Phobius"/>
    </source>
</evidence>
<name>A0A8H9FX38_9MICO</name>
<dbReference type="AlphaFoldDB" id="A0A8H9FX38"/>
<dbReference type="InterPro" id="IPR009732">
    <property type="entry name" value="DUF1304"/>
</dbReference>
<evidence type="ECO:0000313" key="3">
    <source>
        <dbReference type="Proteomes" id="UP000628079"/>
    </source>
</evidence>
<dbReference type="PANTHER" id="PTHR38446">
    <property type="entry name" value="BLL0914 PROTEIN"/>
    <property type="match status" value="1"/>
</dbReference>
<organism evidence="2 3">
    <name type="scientific">Knoellia flava</name>
    <dbReference type="NCBI Taxonomy" id="913969"/>
    <lineage>
        <taxon>Bacteria</taxon>
        <taxon>Bacillati</taxon>
        <taxon>Actinomycetota</taxon>
        <taxon>Actinomycetes</taxon>
        <taxon>Micrococcales</taxon>
        <taxon>Intrasporangiaceae</taxon>
        <taxon>Knoellia</taxon>
    </lineage>
</organism>
<dbReference type="Proteomes" id="UP000628079">
    <property type="component" value="Unassembled WGS sequence"/>
</dbReference>
<sequence length="125" mass="12675">MVVVAYVLAVVAAAIHVYIFRLESVAWTAPATRKVFGTTPETAEVTKPMAYNQGFYNLFLAVVALVGVALHASGSEDAGAALIFAGCGSMAAAALVLAASDSTKLRPAAIQGVAPTLAVLALLLG</sequence>
<protein>
    <submittedName>
        <fullName evidence="2">Membrane protein</fullName>
    </submittedName>
</protein>
<reference evidence="2" key="2">
    <citation type="submission" date="2020-09" db="EMBL/GenBank/DDBJ databases">
        <authorList>
            <person name="Sun Q."/>
            <person name="Zhou Y."/>
        </authorList>
    </citation>
    <scope>NUCLEOTIDE SEQUENCE</scope>
    <source>
        <strain evidence="2">CGMCC 1.10749</strain>
    </source>
</reference>
<dbReference type="PANTHER" id="PTHR38446:SF1">
    <property type="entry name" value="BLL0914 PROTEIN"/>
    <property type="match status" value="1"/>
</dbReference>
<reference evidence="2" key="1">
    <citation type="journal article" date="2014" name="Int. J. Syst. Evol. Microbiol.">
        <title>Complete genome sequence of Corynebacterium casei LMG S-19264T (=DSM 44701T), isolated from a smear-ripened cheese.</title>
        <authorList>
            <consortium name="US DOE Joint Genome Institute (JGI-PGF)"/>
            <person name="Walter F."/>
            <person name="Albersmeier A."/>
            <person name="Kalinowski J."/>
            <person name="Ruckert C."/>
        </authorList>
    </citation>
    <scope>NUCLEOTIDE SEQUENCE</scope>
    <source>
        <strain evidence="2">CGMCC 1.10749</strain>
    </source>
</reference>
<keyword evidence="1" id="KW-1133">Transmembrane helix</keyword>
<dbReference type="RefSeq" id="WP_035948756.1">
    <property type="nucleotide sequence ID" value="NZ_BMEA01000003.1"/>
</dbReference>
<proteinExistence type="predicted"/>
<dbReference type="EMBL" id="BMEA01000003">
    <property type="protein sequence ID" value="GGB88010.1"/>
    <property type="molecule type" value="Genomic_DNA"/>
</dbReference>
<gene>
    <name evidence="2" type="ORF">GCM10011314_29800</name>
</gene>